<proteinExistence type="predicted"/>
<dbReference type="AlphaFoldDB" id="A0A2R4XLF7"/>
<organism evidence="8 9">
    <name type="scientific">Orrella marina</name>
    <dbReference type="NCBI Taxonomy" id="2163011"/>
    <lineage>
        <taxon>Bacteria</taxon>
        <taxon>Pseudomonadati</taxon>
        <taxon>Pseudomonadota</taxon>
        <taxon>Betaproteobacteria</taxon>
        <taxon>Burkholderiales</taxon>
        <taxon>Alcaligenaceae</taxon>
        <taxon>Orrella</taxon>
    </lineage>
</organism>
<evidence type="ECO:0000313" key="8">
    <source>
        <dbReference type="EMBL" id="AWB34640.1"/>
    </source>
</evidence>
<dbReference type="GO" id="GO:0016020">
    <property type="term" value="C:membrane"/>
    <property type="evidence" value="ECO:0007669"/>
    <property type="project" value="UniProtKB-SubCell"/>
</dbReference>
<comment type="subcellular location">
    <subcellularLocation>
        <location evidence="1">Membrane</location>
        <topology evidence="1">Multi-pass membrane protein</topology>
    </subcellularLocation>
</comment>
<dbReference type="Pfam" id="PF05140">
    <property type="entry name" value="ResB"/>
    <property type="match status" value="1"/>
</dbReference>
<evidence type="ECO:0000259" key="7">
    <source>
        <dbReference type="Pfam" id="PF05140"/>
    </source>
</evidence>
<feature type="transmembrane region" description="Helical" evidence="6">
    <location>
        <begin position="148"/>
        <end position="166"/>
    </location>
</feature>
<accession>A0A2R4XLF7</accession>
<keyword evidence="3" id="KW-0201">Cytochrome c-type biogenesis</keyword>
<evidence type="ECO:0000256" key="5">
    <source>
        <dbReference type="ARBA" id="ARBA00023136"/>
    </source>
</evidence>
<dbReference type="PANTHER" id="PTHR31566:SF0">
    <property type="entry name" value="CYTOCHROME C BIOGENESIS PROTEIN CCS1, CHLOROPLASTIC"/>
    <property type="match status" value="1"/>
</dbReference>
<keyword evidence="4 6" id="KW-1133">Transmembrane helix</keyword>
<feature type="transmembrane region" description="Helical" evidence="6">
    <location>
        <begin position="591"/>
        <end position="610"/>
    </location>
</feature>
<dbReference type="GO" id="GO:0017004">
    <property type="term" value="P:cytochrome complex assembly"/>
    <property type="evidence" value="ECO:0007669"/>
    <property type="project" value="UniProtKB-KW"/>
</dbReference>
<evidence type="ECO:0000256" key="3">
    <source>
        <dbReference type="ARBA" id="ARBA00022748"/>
    </source>
</evidence>
<keyword evidence="9" id="KW-1185">Reference proteome</keyword>
<dbReference type="Proteomes" id="UP000244571">
    <property type="component" value="Chromosome"/>
</dbReference>
<dbReference type="PANTHER" id="PTHR31566">
    <property type="entry name" value="CYTOCHROME C BIOGENESIS PROTEIN CCS1, CHLOROPLASTIC"/>
    <property type="match status" value="1"/>
</dbReference>
<evidence type="ECO:0000256" key="4">
    <source>
        <dbReference type="ARBA" id="ARBA00022989"/>
    </source>
</evidence>
<gene>
    <name evidence="8" type="ORF">DBV39_13990</name>
</gene>
<protein>
    <submittedName>
        <fullName evidence="8">Cytochrome C biogenesis protein ResB</fullName>
    </submittedName>
</protein>
<evidence type="ECO:0000313" key="9">
    <source>
        <dbReference type="Proteomes" id="UP000244571"/>
    </source>
</evidence>
<name>A0A2R4XLF7_9BURK</name>
<evidence type="ECO:0000256" key="1">
    <source>
        <dbReference type="ARBA" id="ARBA00004141"/>
    </source>
</evidence>
<evidence type="ECO:0000256" key="2">
    <source>
        <dbReference type="ARBA" id="ARBA00022692"/>
    </source>
</evidence>
<dbReference type="InterPro" id="IPR007816">
    <property type="entry name" value="ResB-like_domain"/>
</dbReference>
<dbReference type="OrthoDB" id="9770923at2"/>
<dbReference type="EMBL" id="CP028901">
    <property type="protein sequence ID" value="AWB34640.1"/>
    <property type="molecule type" value="Genomic_DNA"/>
</dbReference>
<keyword evidence="2 6" id="KW-0812">Transmembrane</keyword>
<evidence type="ECO:0000256" key="6">
    <source>
        <dbReference type="SAM" id="Phobius"/>
    </source>
</evidence>
<dbReference type="InterPro" id="IPR023494">
    <property type="entry name" value="Cyt_c_bgen_Ccs1/CcsB/ResB"/>
</dbReference>
<dbReference type="KEGG" id="boz:DBV39_13990"/>
<feature type="domain" description="ResB-like" evidence="7">
    <location>
        <begin position="1"/>
        <end position="648"/>
    </location>
</feature>
<sequence length="663" mass="73540">MRFAIYLLVIICVASIIGTVLPQNMSENTYIDQFGPFWFDVLSKFSVWSIYNSGWFLVIMTFLVISTTICLIRNTPKMIREMRSFREQVRGSSLRAFRHRVDLITERSLTSCDSAVKKWLQSQGYRFKTREEPGGVMIAAKKGSGNRLGYIFAHASIVIICIGGLLDSELPVRAQVWLLGKTPIVENMLIADVPPEGRLALSNPSFRANLLIPEGATRANAVVNVGEGALVQPLPFELTLNKFIIDYYSTGMPSRFASEVTVRDSETGETFDQTIEVNEPLRYKGVTVYQSSFDDGGSNVDLALYPLSGTQSGPFDLAKRVGESIDFPVGSSGNVRLEITGLRPINVEDLTSGEPQPRQLAEHVAAVTGSAASRRNENLRNVGPSVEFRIIDSSGQATNYHNYMLPVELDGAFVILAGVDQGGGQFSYLRIPVDQDNSAGEFMKLRAALANPEMREEAARRFALSNTSDLTDQEALQLSARRALDTFSVGGLQGLSQFLEKNVSEEELPRAAQVIVRLLGSSIATLRNVVREQENLPVLDAADPGNQQWNQMAVAALSDLQFYPAPVLVTMTSFDHLQASVFQVSRTPGMLTVYLGCLLLTIGVFAMFYVRDRRIWIWLRRDDTGTKTEVLAAMTSQKRTLDFNREFERFKQTIGMLDQKESG</sequence>
<reference evidence="8 9" key="1">
    <citation type="submission" date="2018-04" db="EMBL/GenBank/DDBJ databases">
        <title>Bordetella sp. HZ20 isolated from seawater.</title>
        <authorList>
            <person name="Sun C."/>
        </authorList>
    </citation>
    <scope>NUCLEOTIDE SEQUENCE [LARGE SCALE GENOMIC DNA]</scope>
    <source>
        <strain evidence="8 9">HZ20</strain>
    </source>
</reference>
<feature type="transmembrane region" description="Helical" evidence="6">
    <location>
        <begin position="46"/>
        <end position="72"/>
    </location>
</feature>
<keyword evidence="5 6" id="KW-0472">Membrane</keyword>